<feature type="domain" description="Aspartyl/asparaginy/proline hydroxylase" evidence="1">
    <location>
        <begin position="57"/>
        <end position="135"/>
    </location>
</feature>
<comment type="caution">
    <text evidence="2">The sequence shown here is derived from an EMBL/GenBank/DDBJ whole genome shotgun (WGS) entry which is preliminary data.</text>
</comment>
<dbReference type="SUPFAM" id="SSF51197">
    <property type="entry name" value="Clavaminate synthase-like"/>
    <property type="match status" value="1"/>
</dbReference>
<dbReference type="Proteomes" id="UP001240984">
    <property type="component" value="Unassembled WGS sequence"/>
</dbReference>
<accession>A0ABT9MME7</accession>
<proteinExistence type="predicted"/>
<protein>
    <recommendedName>
        <fullName evidence="1">Aspartyl/asparaginy/proline hydroxylase domain-containing protein</fullName>
    </recommendedName>
</protein>
<dbReference type="Pfam" id="PF05118">
    <property type="entry name" value="Asp_Arg_Hydrox"/>
    <property type="match status" value="1"/>
</dbReference>
<evidence type="ECO:0000313" key="3">
    <source>
        <dbReference type="Proteomes" id="UP001240984"/>
    </source>
</evidence>
<name>A0ABT9MME7_9ACTN</name>
<dbReference type="EMBL" id="JAUSRA010000001">
    <property type="protein sequence ID" value="MDP9792483.1"/>
    <property type="molecule type" value="Genomic_DNA"/>
</dbReference>
<dbReference type="Gene3D" id="2.60.120.330">
    <property type="entry name" value="B-lactam Antibiotic, Isopenicillin N Synthase, Chain"/>
    <property type="match status" value="1"/>
</dbReference>
<organism evidence="2 3">
    <name type="scientific">Catenuloplanes nepalensis</name>
    <dbReference type="NCBI Taxonomy" id="587533"/>
    <lineage>
        <taxon>Bacteria</taxon>
        <taxon>Bacillati</taxon>
        <taxon>Actinomycetota</taxon>
        <taxon>Actinomycetes</taxon>
        <taxon>Micromonosporales</taxon>
        <taxon>Micromonosporaceae</taxon>
        <taxon>Catenuloplanes</taxon>
    </lineage>
</organism>
<keyword evidence="3" id="KW-1185">Reference proteome</keyword>
<evidence type="ECO:0000313" key="2">
    <source>
        <dbReference type="EMBL" id="MDP9792483.1"/>
    </source>
</evidence>
<sequence>MNFTHRPGAADPLRDGAETQYDLTTGRRRFAEAEFSTFNDQLKDTSFYELYQKLPFAVGRMRVRSLAPGKVMTMHADTSPRAHVALATNPFCYLTTASGQMHHVPADGNVYVFDTRLEHTAFNASEQPRLQLAIALADQETRIA</sequence>
<evidence type="ECO:0000259" key="1">
    <source>
        <dbReference type="Pfam" id="PF05118"/>
    </source>
</evidence>
<reference evidence="2 3" key="1">
    <citation type="submission" date="2023-07" db="EMBL/GenBank/DDBJ databases">
        <title>Sequencing the genomes of 1000 actinobacteria strains.</title>
        <authorList>
            <person name="Klenk H.-P."/>
        </authorList>
    </citation>
    <scope>NUCLEOTIDE SEQUENCE [LARGE SCALE GENOMIC DNA]</scope>
    <source>
        <strain evidence="2 3">DSM 44710</strain>
    </source>
</reference>
<dbReference type="InterPro" id="IPR007803">
    <property type="entry name" value="Asp/Arg/Pro-Hydrxlase"/>
</dbReference>
<gene>
    <name evidence="2" type="ORF">J2S43_000995</name>
</gene>
<dbReference type="InterPro" id="IPR027443">
    <property type="entry name" value="IPNS-like_sf"/>
</dbReference>